<dbReference type="Proteomes" id="UP000532866">
    <property type="component" value="Unassembled WGS sequence"/>
</dbReference>
<keyword evidence="2" id="KW-0134">Cell wall</keyword>
<reference evidence="10 11" key="1">
    <citation type="submission" date="2020-03" db="EMBL/GenBank/DDBJ databases">
        <title>Soil Listeria distribution.</title>
        <authorList>
            <person name="Liao J."/>
            <person name="Wiedmann M."/>
        </authorList>
    </citation>
    <scope>NUCLEOTIDE SEQUENCE [LARGE SCALE GENOMIC DNA]</scope>
    <source>
        <strain evidence="10 11">FSL L7-1833</strain>
    </source>
</reference>
<organism evidence="10 11">
    <name type="scientific">Listeria booriae</name>
    <dbReference type="NCBI Taxonomy" id="1552123"/>
    <lineage>
        <taxon>Bacteria</taxon>
        <taxon>Bacillati</taxon>
        <taxon>Bacillota</taxon>
        <taxon>Bacilli</taxon>
        <taxon>Bacillales</taxon>
        <taxon>Listeriaceae</taxon>
        <taxon>Listeria</taxon>
    </lineage>
</organism>
<evidence type="ECO:0000256" key="4">
    <source>
        <dbReference type="ARBA" id="ARBA00022729"/>
    </source>
</evidence>
<feature type="compositionally biased region" description="Polar residues" evidence="6">
    <location>
        <begin position="716"/>
        <end position="727"/>
    </location>
</feature>
<evidence type="ECO:0000256" key="8">
    <source>
        <dbReference type="SAM" id="SignalP"/>
    </source>
</evidence>
<keyword evidence="4 8" id="KW-0732">Signal</keyword>
<evidence type="ECO:0000256" key="7">
    <source>
        <dbReference type="SAM" id="Phobius"/>
    </source>
</evidence>
<dbReference type="NCBIfam" id="TIGR01167">
    <property type="entry name" value="LPXTG_anchor"/>
    <property type="match status" value="1"/>
</dbReference>
<evidence type="ECO:0000256" key="3">
    <source>
        <dbReference type="ARBA" id="ARBA00022525"/>
    </source>
</evidence>
<feature type="chain" id="PRO_5044441177" evidence="8">
    <location>
        <begin position="20"/>
        <end position="762"/>
    </location>
</feature>
<dbReference type="EMBL" id="JAAROL010000008">
    <property type="protein sequence ID" value="MBC1333270.1"/>
    <property type="molecule type" value="Genomic_DNA"/>
</dbReference>
<protein>
    <submittedName>
        <fullName evidence="10">LPXTG cell wall anchor domain-containing protein</fullName>
    </submittedName>
</protein>
<dbReference type="Pfam" id="PF00746">
    <property type="entry name" value="Gram_pos_anchor"/>
    <property type="match status" value="1"/>
</dbReference>
<evidence type="ECO:0000256" key="1">
    <source>
        <dbReference type="ARBA" id="ARBA00004168"/>
    </source>
</evidence>
<evidence type="ECO:0000256" key="6">
    <source>
        <dbReference type="SAM" id="MobiDB-lite"/>
    </source>
</evidence>
<feature type="compositionally biased region" description="Low complexity" evidence="6">
    <location>
        <begin position="701"/>
        <end position="713"/>
    </location>
</feature>
<sequence length="762" mass="81492">MTQSKKVLSTLLVATTIIAGVAPQVAPVGVVAAEQGVNAVAEITEVRVLNAMTLQIKFDGTLPAADVADANLDAIKGHFQFSNGLQIVNVPRLKSGSTNTYIVPVTVQTPGTAYTLRYKGGATQNFTGSGDKLTIRDTRQVEADTFELESFQADGVVDYANIIAAYAGGRGDQAFVLDDENRDANGTQFQVISSLRDRSVTVTGSNGDTYTANYVPFTQASDRRQAPKFRLPAGKTLVPGVTYTVSSNWTDIRNATFTARAMERLNIASAEFVDATSFKLTLDADPGMDLLAGRSVVLKGSDGSELTANYRYSSRQGATGTFDVTGGTLNENISYEILPQNNWAKPTSVTLGDAKQAAYKIESLNAMTLQITFPEALPANEVADSNLDAIKSNFVFSNGLNIVNVPRLKSGSKSTYIVPVTVQKPGQTYTLSYKGAAAETFVGSDKKINIRDSKQVTNDTFELESFQADGVVDYANIIAAYAGGRGDQAFIIDDENRDANGKQYQVISSLRDRSVTLTGSNGDVIKANYVPFTQASDRRQAPKFRLPVGEKLQPGVTYTVTSNWATVANASFTAKEIAPLVISKATPVDAKSFELTLYADPTMDLFAGRQVELQGSDGTKLTAQYRYSSRQGATGIFDLVSGDINADVVYTIVPLNDWATANKITLGEAKTAPTPEEKPDGEKAPSVTPEKPSVSDTNTNKVSVDKPSVSVKTSTDKPQASQSTSQKDLPKTGDKAPIIPVTAGLGAIIAGTYLLLKRKLFK</sequence>
<proteinExistence type="predicted"/>
<feature type="domain" description="Gram-positive cocci surface proteins LPxTG" evidence="9">
    <location>
        <begin position="729"/>
        <end position="762"/>
    </location>
</feature>
<evidence type="ECO:0000256" key="5">
    <source>
        <dbReference type="ARBA" id="ARBA00023088"/>
    </source>
</evidence>
<keyword evidence="3" id="KW-0964">Secreted</keyword>
<evidence type="ECO:0000313" key="11">
    <source>
        <dbReference type="Proteomes" id="UP000532866"/>
    </source>
</evidence>
<dbReference type="RefSeq" id="WP_185362422.1">
    <property type="nucleotide sequence ID" value="NZ_JAARNB010000008.1"/>
</dbReference>
<dbReference type="AlphaFoldDB" id="A0A7X0WGB2"/>
<feature type="region of interest" description="Disordered" evidence="6">
    <location>
        <begin position="669"/>
        <end position="735"/>
    </location>
</feature>
<keyword evidence="7" id="KW-0812">Transmembrane</keyword>
<dbReference type="InterPro" id="IPR019931">
    <property type="entry name" value="LPXTG_anchor"/>
</dbReference>
<dbReference type="PROSITE" id="PS50847">
    <property type="entry name" value="GRAM_POS_ANCHORING"/>
    <property type="match status" value="1"/>
</dbReference>
<evidence type="ECO:0000256" key="2">
    <source>
        <dbReference type="ARBA" id="ARBA00022512"/>
    </source>
</evidence>
<feature type="signal peptide" evidence="8">
    <location>
        <begin position="1"/>
        <end position="19"/>
    </location>
</feature>
<evidence type="ECO:0000313" key="10">
    <source>
        <dbReference type="EMBL" id="MBC1333270.1"/>
    </source>
</evidence>
<keyword evidence="5" id="KW-0572">Peptidoglycan-anchor</keyword>
<comment type="subcellular location">
    <subcellularLocation>
        <location evidence="1">Secreted</location>
        <location evidence="1">Cell wall</location>
        <topology evidence="1">Peptidoglycan-anchor</topology>
    </subcellularLocation>
</comment>
<gene>
    <name evidence="10" type="ORF">HB759_15095</name>
</gene>
<name>A0A7X0WGB2_9LIST</name>
<comment type="caution">
    <text evidence="10">The sequence shown here is derived from an EMBL/GenBank/DDBJ whole genome shotgun (WGS) entry which is preliminary data.</text>
</comment>
<keyword evidence="7" id="KW-1133">Transmembrane helix</keyword>
<feature type="transmembrane region" description="Helical" evidence="7">
    <location>
        <begin position="738"/>
        <end position="756"/>
    </location>
</feature>
<accession>A0A7X0WGB2</accession>
<keyword evidence="7" id="KW-0472">Membrane</keyword>
<evidence type="ECO:0000259" key="9">
    <source>
        <dbReference type="PROSITE" id="PS50847"/>
    </source>
</evidence>